<proteinExistence type="predicted"/>
<accession>A0A2I1H2J8</accession>
<dbReference type="EMBL" id="LLXI01001331">
    <property type="protein sequence ID" value="PKY53115.1"/>
    <property type="molecule type" value="Genomic_DNA"/>
</dbReference>
<dbReference type="VEuPathDB" id="FungiDB:FUN_020424"/>
<keyword evidence="2" id="KW-1185">Reference proteome</keyword>
<name>A0A2I1H2J8_9GLOM</name>
<evidence type="ECO:0000313" key="1">
    <source>
        <dbReference type="EMBL" id="PKY53115.1"/>
    </source>
</evidence>
<reference evidence="1 2" key="1">
    <citation type="submission" date="2015-10" db="EMBL/GenBank/DDBJ databases">
        <title>Genome analyses suggest a sexual origin of heterokaryosis in a supposedly ancient asexual fungus.</title>
        <authorList>
            <person name="Ropars J."/>
            <person name="Sedzielewska K."/>
            <person name="Noel J."/>
            <person name="Charron P."/>
            <person name="Farinelli L."/>
            <person name="Marton T."/>
            <person name="Kruger M."/>
            <person name="Pelin A."/>
            <person name="Brachmann A."/>
            <person name="Corradi N."/>
        </authorList>
    </citation>
    <scope>NUCLEOTIDE SEQUENCE [LARGE SCALE GENOMIC DNA]</scope>
    <source>
        <strain evidence="1 2">A4</strain>
    </source>
</reference>
<dbReference type="AlphaFoldDB" id="A0A2I1H2J8"/>
<comment type="caution">
    <text evidence="1">The sequence shown here is derived from an EMBL/GenBank/DDBJ whole genome shotgun (WGS) entry which is preliminary data.</text>
</comment>
<sequence length="79" mass="8832">MATNKKLNKITVLNQSKKSSDLPQQNRILEKVVDETVLISKPTGAYINTVLISKPTGAYINIAKILNLNNEEFNGYKIK</sequence>
<dbReference type="VEuPathDB" id="FungiDB:RhiirFUN_014023"/>
<organism evidence="1 2">
    <name type="scientific">Rhizophagus irregularis</name>
    <dbReference type="NCBI Taxonomy" id="588596"/>
    <lineage>
        <taxon>Eukaryota</taxon>
        <taxon>Fungi</taxon>
        <taxon>Fungi incertae sedis</taxon>
        <taxon>Mucoromycota</taxon>
        <taxon>Glomeromycotina</taxon>
        <taxon>Glomeromycetes</taxon>
        <taxon>Glomerales</taxon>
        <taxon>Glomeraceae</taxon>
        <taxon>Rhizophagus</taxon>
    </lineage>
</organism>
<gene>
    <name evidence="1" type="ORF">RhiirA4_471157</name>
</gene>
<protein>
    <submittedName>
        <fullName evidence="1">Uncharacterized protein</fullName>
    </submittedName>
</protein>
<evidence type="ECO:0000313" key="2">
    <source>
        <dbReference type="Proteomes" id="UP000234323"/>
    </source>
</evidence>
<dbReference type="Proteomes" id="UP000234323">
    <property type="component" value="Unassembled WGS sequence"/>
</dbReference>